<dbReference type="Proteomes" id="UP000183223">
    <property type="component" value="Unassembled WGS sequence"/>
</dbReference>
<dbReference type="GeneID" id="45658842"/>
<organism evidence="1 2">
    <name type="scientific">Photorhabdus luminescens</name>
    <name type="common">Xenorhabdus luminescens</name>
    <dbReference type="NCBI Taxonomy" id="29488"/>
    <lineage>
        <taxon>Bacteria</taxon>
        <taxon>Pseudomonadati</taxon>
        <taxon>Pseudomonadota</taxon>
        <taxon>Gammaproteobacteria</taxon>
        <taxon>Enterobacterales</taxon>
        <taxon>Morganellaceae</taxon>
        <taxon>Photorhabdus</taxon>
    </lineage>
</organism>
<evidence type="ECO:0000313" key="1">
    <source>
        <dbReference type="EMBL" id="SCZ59984.1"/>
    </source>
</evidence>
<reference evidence="2" key="1">
    <citation type="submission" date="2016-10" db="EMBL/GenBank/DDBJ databases">
        <authorList>
            <person name="Varghese N."/>
            <person name="Submissions S."/>
        </authorList>
    </citation>
    <scope>NUCLEOTIDE SEQUENCE [LARGE SCALE GENOMIC DNA]</scope>
    <source>
        <strain evidence="2">ATCC 29999</strain>
    </source>
</reference>
<dbReference type="RefSeq" id="WP_155416480.1">
    <property type="nucleotide sequence ID" value="NZ_CAWQXX010000046.1"/>
</dbReference>
<protein>
    <submittedName>
        <fullName evidence="1">Uncharacterized protein</fullName>
    </submittedName>
</protein>
<sequence length="54" mass="6210">MLAQLPHMAIQLETDVKRKKSPRKMAAFDMERAAEQGDKDFQYFLKSGKLPVSK</sequence>
<gene>
    <name evidence="1" type="ORF">SAMN02982990_01517</name>
</gene>
<name>A0A1G5QDU9_PHOLU</name>
<keyword evidence="2" id="KW-1185">Reference proteome</keyword>
<dbReference type="EMBL" id="FMWJ01000005">
    <property type="protein sequence ID" value="SCZ59984.1"/>
    <property type="molecule type" value="Genomic_DNA"/>
</dbReference>
<proteinExistence type="predicted"/>
<evidence type="ECO:0000313" key="2">
    <source>
        <dbReference type="Proteomes" id="UP000183223"/>
    </source>
</evidence>
<accession>A0A1G5QDU9</accession>
<dbReference type="AlphaFoldDB" id="A0A1G5QDU9"/>